<dbReference type="EMBL" id="JACAZI010000017">
    <property type="protein sequence ID" value="KAF7342519.1"/>
    <property type="molecule type" value="Genomic_DNA"/>
</dbReference>
<evidence type="ECO:0000313" key="2">
    <source>
        <dbReference type="Proteomes" id="UP000620124"/>
    </source>
</evidence>
<proteinExistence type="predicted"/>
<dbReference type="OrthoDB" id="160645at2759"/>
<comment type="caution">
    <text evidence="1">The sequence shown here is derived from an EMBL/GenBank/DDBJ whole genome shotgun (WGS) entry which is preliminary data.</text>
</comment>
<organism evidence="1 2">
    <name type="scientific">Mycena venus</name>
    <dbReference type="NCBI Taxonomy" id="2733690"/>
    <lineage>
        <taxon>Eukaryota</taxon>
        <taxon>Fungi</taxon>
        <taxon>Dikarya</taxon>
        <taxon>Basidiomycota</taxon>
        <taxon>Agaricomycotina</taxon>
        <taxon>Agaricomycetes</taxon>
        <taxon>Agaricomycetidae</taxon>
        <taxon>Agaricales</taxon>
        <taxon>Marasmiineae</taxon>
        <taxon>Mycenaceae</taxon>
        <taxon>Mycena</taxon>
    </lineage>
</organism>
<dbReference type="AlphaFoldDB" id="A0A8H7CLV7"/>
<dbReference type="Proteomes" id="UP000620124">
    <property type="component" value="Unassembled WGS sequence"/>
</dbReference>
<protein>
    <submittedName>
        <fullName evidence="1">Apple protein</fullName>
    </submittedName>
</protein>
<sequence>MAFTRQIRSTKMLTPLLGLSFGSDTVSSGGLDRRAQCKLTWNPLALLKNCVILPVVKAVLPSAIYKVIDAVLGVFDVKKLYEFFKTVIQVVVAIISESGYTPSGEVTFDTNSSLIPLQNTSDFGWAYPLLNIAPIEHTSKNSKKSVEGTLSVFCVGCRINGVFYLLVEFIGSDRSRQFMKHRSKFQFTLRKGFTSAEVELVDGSIDFAAGIGILFDLTYKGTIFEQRLFEVPLSPLTIPGIIVIGPFLQMKTGLDYELRAKGKVLARNNIGWSDMTAKLDMLDRTKSYIGKWTRHDPVPLVSVELEGYATLKPHVTAGIYFGVSILSGKLKVSTGIEAEASLPVTASVAVKGGTDTAISFDKCKGVTVSLDAKLEINLILEAGKFTRPYPISEWEFPVYSKCIGMEIAVQKDKLAPNVPVPMLPPADPNATYRTINAQLKNQVLNVLWLPKPHCDLIAVPPAEVVDGPGTIHRLFQSLNTIERNATAGVYDNRVLHFNEEAMYYNSVSPLTLSSKDAVPENAIVVALRSEIGKDGRPAFVGAVIGNRAGDIEPGDYFYPIVCIYDPKYRTPATVFLAKDPVEGPKHLMRLGKLAHIPSPYSIYAGPPFDYCAFAPFTIS</sequence>
<keyword evidence="2" id="KW-1185">Reference proteome</keyword>
<gene>
    <name evidence="1" type="ORF">MVEN_01842100</name>
</gene>
<evidence type="ECO:0000313" key="1">
    <source>
        <dbReference type="EMBL" id="KAF7342519.1"/>
    </source>
</evidence>
<reference evidence="1" key="1">
    <citation type="submission" date="2020-05" db="EMBL/GenBank/DDBJ databases">
        <title>Mycena genomes resolve the evolution of fungal bioluminescence.</title>
        <authorList>
            <person name="Tsai I.J."/>
        </authorList>
    </citation>
    <scope>NUCLEOTIDE SEQUENCE</scope>
    <source>
        <strain evidence="1">CCC161011</strain>
    </source>
</reference>
<accession>A0A8H7CLV7</accession>
<name>A0A8H7CLV7_9AGAR</name>